<evidence type="ECO:0000313" key="2">
    <source>
        <dbReference type="EMBL" id="QHR91734.1"/>
    </source>
</evidence>
<proteinExistence type="predicted"/>
<protein>
    <recommendedName>
        <fullName evidence="3">NADH:quinone oxidoreductase/Mrp antiporter membrane subunit domain-containing protein</fullName>
    </recommendedName>
</protein>
<evidence type="ECO:0000256" key="1">
    <source>
        <dbReference type="SAM" id="SignalP"/>
    </source>
</evidence>
<dbReference type="AlphaFoldDB" id="A0A6B9XRF9"/>
<dbReference type="EMBL" id="MK697702">
    <property type="protein sequence ID" value="QHR91734.1"/>
    <property type="molecule type" value="Genomic_DNA"/>
</dbReference>
<sequence length="69" mass="7440">MLGYIVVIPRLLAHSFISILTLQTLSLCLPSLDGSLYPSPLVGVCASRVAPNLHLGAFMGEAYNNFSLY</sequence>
<name>A0A6B9XRF9_PICSI</name>
<gene>
    <name evidence="2" type="primary">orf05802</name>
    <name evidence="2" type="ORF">Q903MT_gene5770</name>
</gene>
<geneLocation type="mitochondrion" evidence="2"/>
<organism evidence="2">
    <name type="scientific">Picea sitchensis</name>
    <name type="common">Sitka spruce</name>
    <name type="synonym">Pinus sitchensis</name>
    <dbReference type="NCBI Taxonomy" id="3332"/>
    <lineage>
        <taxon>Eukaryota</taxon>
        <taxon>Viridiplantae</taxon>
        <taxon>Streptophyta</taxon>
        <taxon>Embryophyta</taxon>
        <taxon>Tracheophyta</taxon>
        <taxon>Spermatophyta</taxon>
        <taxon>Pinopsida</taxon>
        <taxon>Pinidae</taxon>
        <taxon>Conifers I</taxon>
        <taxon>Pinales</taxon>
        <taxon>Pinaceae</taxon>
        <taxon>Picea</taxon>
    </lineage>
</organism>
<keyword evidence="2" id="KW-0496">Mitochondrion</keyword>
<evidence type="ECO:0008006" key="3">
    <source>
        <dbReference type="Google" id="ProtNLM"/>
    </source>
</evidence>
<reference evidence="2" key="1">
    <citation type="submission" date="2019-03" db="EMBL/GenBank/DDBJ databases">
        <title>Largest Complete Mitochondrial Genome of a Gymnosperm, Sitka Spruce (Picea sitchensis), Indicates Complex Physical Structure.</title>
        <authorList>
            <person name="Jackman S.D."/>
            <person name="Coombe L."/>
            <person name="Warren R."/>
            <person name="Kirk H."/>
            <person name="Trinh E."/>
            <person name="McLeod T."/>
            <person name="Pleasance S."/>
            <person name="Pandoh P."/>
            <person name="Zhao Y."/>
            <person name="Coope R."/>
            <person name="Bousquet J."/>
            <person name="Bohlmann J.C."/>
            <person name="Jones S.J.M."/>
            <person name="Birol I."/>
        </authorList>
    </citation>
    <scope>NUCLEOTIDE SEQUENCE</scope>
    <source>
        <strain evidence="2">Q903</strain>
    </source>
</reference>
<feature type="signal peptide" evidence="1">
    <location>
        <begin position="1"/>
        <end position="28"/>
    </location>
</feature>
<feature type="chain" id="PRO_5025478311" description="NADH:quinone oxidoreductase/Mrp antiporter membrane subunit domain-containing protein" evidence="1">
    <location>
        <begin position="29"/>
        <end position="69"/>
    </location>
</feature>
<keyword evidence="1" id="KW-0732">Signal</keyword>
<accession>A0A6B9XRF9</accession>